<sequence length="46" mass="5045">MPTQKNVELPDIGDFDSVDVIEVLVKVGDIINENDSIITLETDKAT</sequence>
<dbReference type="SUPFAM" id="SSF51230">
    <property type="entry name" value="Single hybrid motif"/>
    <property type="match status" value="1"/>
</dbReference>
<reference evidence="2" key="1">
    <citation type="submission" date="2018-05" db="EMBL/GenBank/DDBJ databases">
        <authorList>
            <person name="Lanie J.A."/>
            <person name="Ng W.-L."/>
            <person name="Kazmierczak K.M."/>
            <person name="Andrzejewski T.M."/>
            <person name="Davidsen T.M."/>
            <person name="Wayne K.J."/>
            <person name="Tettelin H."/>
            <person name="Glass J.I."/>
            <person name="Rusch D."/>
            <person name="Podicherti R."/>
            <person name="Tsui H.-C.T."/>
            <person name="Winkler M.E."/>
        </authorList>
    </citation>
    <scope>NUCLEOTIDE SEQUENCE</scope>
</reference>
<organism evidence="2">
    <name type="scientific">marine metagenome</name>
    <dbReference type="NCBI Taxonomy" id="408172"/>
    <lineage>
        <taxon>unclassified sequences</taxon>
        <taxon>metagenomes</taxon>
        <taxon>ecological metagenomes</taxon>
    </lineage>
</organism>
<protein>
    <recommendedName>
        <fullName evidence="1">Lipoyl-binding domain-containing protein</fullName>
    </recommendedName>
</protein>
<dbReference type="InterPro" id="IPR000089">
    <property type="entry name" value="Biotin_lipoyl"/>
</dbReference>
<evidence type="ECO:0000313" key="2">
    <source>
        <dbReference type="EMBL" id="SVC50101.1"/>
    </source>
</evidence>
<name>A0A382MRY8_9ZZZZ</name>
<feature type="domain" description="Lipoyl-binding" evidence="1">
    <location>
        <begin position="6"/>
        <end position="45"/>
    </location>
</feature>
<dbReference type="EMBL" id="UINC01094667">
    <property type="protein sequence ID" value="SVC50101.1"/>
    <property type="molecule type" value="Genomic_DNA"/>
</dbReference>
<dbReference type="Gene3D" id="2.40.50.100">
    <property type="match status" value="1"/>
</dbReference>
<proteinExistence type="predicted"/>
<dbReference type="AlphaFoldDB" id="A0A382MRY8"/>
<dbReference type="InterPro" id="IPR011053">
    <property type="entry name" value="Single_hybrid_motif"/>
</dbReference>
<accession>A0A382MRY8</accession>
<gene>
    <name evidence="2" type="ORF">METZ01_LOCUS302955</name>
</gene>
<dbReference type="Pfam" id="PF00364">
    <property type="entry name" value="Biotin_lipoyl"/>
    <property type="match status" value="1"/>
</dbReference>
<feature type="non-terminal residue" evidence="2">
    <location>
        <position position="46"/>
    </location>
</feature>
<evidence type="ECO:0000259" key="1">
    <source>
        <dbReference type="Pfam" id="PF00364"/>
    </source>
</evidence>